<reference evidence="2 3" key="1">
    <citation type="submission" date="2023-05" db="EMBL/GenBank/DDBJ databases">
        <title>Actinoplanes sp. NEAU-A12 genome sequencing.</title>
        <authorList>
            <person name="Wang Z.-S."/>
        </authorList>
    </citation>
    <scope>NUCLEOTIDE SEQUENCE [LARGE SCALE GENOMIC DNA]</scope>
    <source>
        <strain evidence="2 3">NEAU-A12</strain>
    </source>
</reference>
<dbReference type="Proteomes" id="UP001241758">
    <property type="component" value="Unassembled WGS sequence"/>
</dbReference>
<name>A0ABT6WHT9_9ACTN</name>
<accession>A0ABT6WHT9</accession>
<proteinExistence type="predicted"/>
<gene>
    <name evidence="2" type="ORF">QLQ12_11630</name>
</gene>
<sequence length="142" mass="15264">MKDTRCTAVLGTVASDSHMWNLMFLQLLLGEMGYRVVNLGVCVPAGFFLEQCRQHRPDLVVVSSVNGHGYTEGWALAELLRTDPALDGVPMVIGGKLGTAGPLDETQTADLLAAGFDAVFADGSDPRQFLDFVRRPVLVEAG</sequence>
<evidence type="ECO:0000259" key="1">
    <source>
        <dbReference type="PROSITE" id="PS51332"/>
    </source>
</evidence>
<dbReference type="Pfam" id="PF02310">
    <property type="entry name" value="B12-binding"/>
    <property type="match status" value="1"/>
</dbReference>
<comment type="caution">
    <text evidence="2">The sequence shown here is derived from an EMBL/GenBank/DDBJ whole genome shotgun (WGS) entry which is preliminary data.</text>
</comment>
<evidence type="ECO:0000313" key="3">
    <source>
        <dbReference type="Proteomes" id="UP001241758"/>
    </source>
</evidence>
<dbReference type="RefSeq" id="WP_282759309.1">
    <property type="nucleotide sequence ID" value="NZ_JASCTH010000006.1"/>
</dbReference>
<dbReference type="EMBL" id="JASCTH010000006">
    <property type="protein sequence ID" value="MDI6099245.1"/>
    <property type="molecule type" value="Genomic_DNA"/>
</dbReference>
<evidence type="ECO:0000313" key="2">
    <source>
        <dbReference type="EMBL" id="MDI6099245.1"/>
    </source>
</evidence>
<dbReference type="CDD" id="cd02065">
    <property type="entry name" value="B12-binding_like"/>
    <property type="match status" value="1"/>
</dbReference>
<protein>
    <submittedName>
        <fullName evidence="2">Cobalamin-dependent protein</fullName>
    </submittedName>
</protein>
<feature type="domain" description="B12-binding" evidence="1">
    <location>
        <begin position="5"/>
        <end position="140"/>
    </location>
</feature>
<dbReference type="Gene3D" id="3.40.50.280">
    <property type="entry name" value="Cobalamin-binding domain"/>
    <property type="match status" value="1"/>
</dbReference>
<keyword evidence="3" id="KW-1185">Reference proteome</keyword>
<dbReference type="InterPro" id="IPR036724">
    <property type="entry name" value="Cobalamin-bd_sf"/>
</dbReference>
<organism evidence="2 3">
    <name type="scientific">Actinoplanes sandaracinus</name>
    <dbReference type="NCBI Taxonomy" id="3045177"/>
    <lineage>
        <taxon>Bacteria</taxon>
        <taxon>Bacillati</taxon>
        <taxon>Actinomycetota</taxon>
        <taxon>Actinomycetes</taxon>
        <taxon>Micromonosporales</taxon>
        <taxon>Micromonosporaceae</taxon>
        <taxon>Actinoplanes</taxon>
    </lineage>
</organism>
<dbReference type="SUPFAM" id="SSF52242">
    <property type="entry name" value="Cobalamin (vitamin B12)-binding domain"/>
    <property type="match status" value="1"/>
</dbReference>
<dbReference type="InterPro" id="IPR006158">
    <property type="entry name" value="Cobalamin-bd"/>
</dbReference>
<dbReference type="PROSITE" id="PS51332">
    <property type="entry name" value="B12_BINDING"/>
    <property type="match status" value="1"/>
</dbReference>